<protein>
    <submittedName>
        <fullName evidence="8">Putative MFS family arabinose efflux permease</fullName>
    </submittedName>
</protein>
<evidence type="ECO:0000256" key="3">
    <source>
        <dbReference type="ARBA" id="ARBA00022475"/>
    </source>
</evidence>
<feature type="transmembrane region" description="Helical" evidence="7">
    <location>
        <begin position="384"/>
        <end position="403"/>
    </location>
</feature>
<organism evidence="8 9">
    <name type="scientific">Silvibacterium bohemicum</name>
    <dbReference type="NCBI Taxonomy" id="1577686"/>
    <lineage>
        <taxon>Bacteria</taxon>
        <taxon>Pseudomonadati</taxon>
        <taxon>Acidobacteriota</taxon>
        <taxon>Terriglobia</taxon>
        <taxon>Terriglobales</taxon>
        <taxon>Acidobacteriaceae</taxon>
        <taxon>Silvibacterium</taxon>
    </lineage>
</organism>
<feature type="transmembrane region" description="Helical" evidence="7">
    <location>
        <begin position="53"/>
        <end position="75"/>
    </location>
</feature>
<feature type="transmembrane region" description="Helical" evidence="7">
    <location>
        <begin position="294"/>
        <end position="311"/>
    </location>
</feature>
<evidence type="ECO:0000256" key="7">
    <source>
        <dbReference type="SAM" id="Phobius"/>
    </source>
</evidence>
<dbReference type="InterPro" id="IPR036259">
    <property type="entry name" value="MFS_trans_sf"/>
</dbReference>
<dbReference type="Gene3D" id="1.20.1250.20">
    <property type="entry name" value="MFS general substrate transporter like domains"/>
    <property type="match status" value="1"/>
</dbReference>
<dbReference type="EMBL" id="JACHEK010000007">
    <property type="protein sequence ID" value="MBB6145532.1"/>
    <property type="molecule type" value="Genomic_DNA"/>
</dbReference>
<dbReference type="Pfam" id="PF05977">
    <property type="entry name" value="MFS_3"/>
    <property type="match status" value="1"/>
</dbReference>
<accession>A0A841JVX2</accession>
<comment type="caution">
    <text evidence="8">The sequence shown here is derived from an EMBL/GenBank/DDBJ whole genome shotgun (WGS) entry which is preliminary data.</text>
</comment>
<dbReference type="InterPro" id="IPR010290">
    <property type="entry name" value="TM_effector"/>
</dbReference>
<keyword evidence="9" id="KW-1185">Reference proteome</keyword>
<keyword evidence="2" id="KW-0813">Transport</keyword>
<evidence type="ECO:0000256" key="1">
    <source>
        <dbReference type="ARBA" id="ARBA00004651"/>
    </source>
</evidence>
<keyword evidence="3" id="KW-1003">Cell membrane</keyword>
<dbReference type="SUPFAM" id="SSF103473">
    <property type="entry name" value="MFS general substrate transporter"/>
    <property type="match status" value="1"/>
</dbReference>
<dbReference type="AlphaFoldDB" id="A0A841JVX2"/>
<evidence type="ECO:0000313" key="9">
    <source>
        <dbReference type="Proteomes" id="UP000538666"/>
    </source>
</evidence>
<feature type="transmembrane region" description="Helical" evidence="7">
    <location>
        <begin position="107"/>
        <end position="126"/>
    </location>
</feature>
<proteinExistence type="predicted"/>
<dbReference type="Proteomes" id="UP000538666">
    <property type="component" value="Unassembled WGS sequence"/>
</dbReference>
<feature type="transmembrane region" description="Helical" evidence="7">
    <location>
        <begin position="230"/>
        <end position="250"/>
    </location>
</feature>
<dbReference type="PANTHER" id="PTHR23513:SF6">
    <property type="entry name" value="MAJOR FACILITATOR SUPERFAMILY ASSOCIATED DOMAIN-CONTAINING PROTEIN"/>
    <property type="match status" value="1"/>
</dbReference>
<keyword evidence="5 7" id="KW-1133">Transmembrane helix</keyword>
<evidence type="ECO:0000256" key="5">
    <source>
        <dbReference type="ARBA" id="ARBA00022989"/>
    </source>
</evidence>
<dbReference type="OrthoDB" id="128142at2"/>
<name>A0A841JVX2_9BACT</name>
<dbReference type="GO" id="GO:0005886">
    <property type="term" value="C:plasma membrane"/>
    <property type="evidence" value="ECO:0007669"/>
    <property type="project" value="UniProtKB-SubCell"/>
</dbReference>
<dbReference type="RefSeq" id="WP_050060598.1">
    <property type="nucleotide sequence ID" value="NZ_JACHEK010000007.1"/>
</dbReference>
<reference evidence="8 9" key="1">
    <citation type="submission" date="2020-08" db="EMBL/GenBank/DDBJ databases">
        <title>Genomic Encyclopedia of Type Strains, Phase IV (KMG-IV): sequencing the most valuable type-strain genomes for metagenomic binning, comparative biology and taxonomic classification.</title>
        <authorList>
            <person name="Goeker M."/>
        </authorList>
    </citation>
    <scope>NUCLEOTIDE SEQUENCE [LARGE SCALE GENOMIC DNA]</scope>
    <source>
        <strain evidence="8 9">DSM 103733</strain>
    </source>
</reference>
<sequence length="421" mass="44921">MVASAPSPSGTRIVPDFHRLWIGQTISEVGSRISREGLPFTALLLLHANAGQMGILTSISTASVLLFGLFAGVIVDRLKKRPVMISTDLGRAALLGLIPLAALTHRLTFGVLIGVAALVGILTVHFDVAYQSYLPVLVERDELLESNRRLSTSASGAEMVGPALAGLLVQTITAPLAILVDALSFLVSAFSVWSIRKPEPVVHEHHAAPRLSDSLEGLRFIWNHVALRSLLLRSASTFLFMGLVFALYLLNAIRIVHISTSALGIAIALGGAGGLTGAWLAARLSRRHGHATTFFLSAAFAGAANLFIPLSSQFPHIGFPCLCIQQFFGDMAFTVYIVNETTVRQTLAPPQVMGRVNSVMQIASRGMLPFGALSGGFLAQRFGIAPTLWVGAGGVFLSCLWLLPLLRHSREIWTAPPNAAG</sequence>
<evidence type="ECO:0000313" key="8">
    <source>
        <dbReference type="EMBL" id="MBB6145532.1"/>
    </source>
</evidence>
<dbReference type="CDD" id="cd06173">
    <property type="entry name" value="MFS_MefA_like"/>
    <property type="match status" value="1"/>
</dbReference>
<comment type="subcellular location">
    <subcellularLocation>
        <location evidence="1">Cell membrane</location>
        <topology evidence="1">Multi-pass membrane protein</topology>
    </subcellularLocation>
</comment>
<evidence type="ECO:0000256" key="4">
    <source>
        <dbReference type="ARBA" id="ARBA00022692"/>
    </source>
</evidence>
<dbReference type="PANTHER" id="PTHR23513">
    <property type="entry name" value="INTEGRAL MEMBRANE EFFLUX PROTEIN-RELATED"/>
    <property type="match status" value="1"/>
</dbReference>
<evidence type="ECO:0000256" key="6">
    <source>
        <dbReference type="ARBA" id="ARBA00023136"/>
    </source>
</evidence>
<keyword evidence="6 7" id="KW-0472">Membrane</keyword>
<evidence type="ECO:0000256" key="2">
    <source>
        <dbReference type="ARBA" id="ARBA00022448"/>
    </source>
</evidence>
<feature type="transmembrane region" description="Helical" evidence="7">
    <location>
        <begin position="172"/>
        <end position="193"/>
    </location>
</feature>
<keyword evidence="4 7" id="KW-0812">Transmembrane</keyword>
<gene>
    <name evidence="8" type="ORF">HNQ77_003493</name>
</gene>
<feature type="transmembrane region" description="Helical" evidence="7">
    <location>
        <begin position="262"/>
        <end position="282"/>
    </location>
</feature>